<gene>
    <name evidence="1" type="ORF">DSM107010_06080</name>
</gene>
<evidence type="ECO:0000313" key="2">
    <source>
        <dbReference type="Proteomes" id="UP000282574"/>
    </source>
</evidence>
<evidence type="ECO:0000313" key="1">
    <source>
        <dbReference type="EMBL" id="RUT14125.1"/>
    </source>
</evidence>
<accession>A0AB37URP3</accession>
<dbReference type="EMBL" id="RSCK01000003">
    <property type="protein sequence ID" value="RUT14125.1"/>
    <property type="molecule type" value="Genomic_DNA"/>
</dbReference>
<dbReference type="AlphaFoldDB" id="A0AB37URP3"/>
<keyword evidence="2" id="KW-1185">Reference proteome</keyword>
<proteinExistence type="predicted"/>
<protein>
    <submittedName>
        <fullName evidence="1">Uncharacterized protein</fullName>
    </submittedName>
</protein>
<organism evidence="1 2">
    <name type="scientific">Chroococcidiopsis cubana SAG 39.79</name>
    <dbReference type="NCBI Taxonomy" id="388085"/>
    <lineage>
        <taxon>Bacteria</taxon>
        <taxon>Bacillati</taxon>
        <taxon>Cyanobacteriota</taxon>
        <taxon>Cyanophyceae</taxon>
        <taxon>Chroococcidiopsidales</taxon>
        <taxon>Chroococcidiopsidaceae</taxon>
        <taxon>Chroococcidiopsis</taxon>
    </lineage>
</organism>
<comment type="caution">
    <text evidence="1">The sequence shown here is derived from an EMBL/GenBank/DDBJ whole genome shotgun (WGS) entry which is preliminary data.</text>
</comment>
<dbReference type="RefSeq" id="WP_199755375.1">
    <property type="nucleotide sequence ID" value="NZ_JAVKZF010000005.1"/>
</dbReference>
<reference evidence="1 2" key="1">
    <citation type="journal article" date="2019" name="Genome Biol. Evol.">
        <title>Day and night: Metabolic profiles and evolutionary relationships of six axenic non-marine cyanobacteria.</title>
        <authorList>
            <person name="Will S.E."/>
            <person name="Henke P."/>
            <person name="Boedeker C."/>
            <person name="Huang S."/>
            <person name="Brinkmann H."/>
            <person name="Rohde M."/>
            <person name="Jarek M."/>
            <person name="Friedl T."/>
            <person name="Seufert S."/>
            <person name="Schumacher M."/>
            <person name="Overmann J."/>
            <person name="Neumann-Schaal M."/>
            <person name="Petersen J."/>
        </authorList>
    </citation>
    <scope>NUCLEOTIDE SEQUENCE [LARGE SCALE GENOMIC DNA]</scope>
    <source>
        <strain evidence="1 2">SAG 39.79</strain>
    </source>
</reference>
<sequence>MQAIHFSSSFFYLGAVGLIIASSSTEAIAQQIEFAKVDGSKTKLSLCGKLPSEIPKPSDEFPKTRNPWQQPFHRCSIWNMPIGADASYVPANFEAANHFGIDREYFYRLKDSDPLQAVLSPGSFGPGRCTGKQISMNLSLPIPNNLIVPDATSYPYSTPNNAAAFLMPDGRTIEQLEPLARCSAGGDIYGWRNPWGGVDIKGDGIKGTHFGSGLSAIGGSIRRGELTDEEPIRHAIKVLVWGKKYLHYSKSMPGYRFPADRADRYAESEYKGTNSKLVQGSLLAIPPRIEMKSLQLKTFPAQKIFKALQNYGAYIVDDAYWDAHYLAVEQGVSEEFRSRYGYALEGNSGDFYNDMMKIFQVLHIVDNNRADNIGGGGKLRQPLAPPFED</sequence>
<name>A0AB37URP3_9CYAN</name>
<dbReference type="Proteomes" id="UP000282574">
    <property type="component" value="Unassembled WGS sequence"/>
</dbReference>